<dbReference type="CDD" id="cd17536">
    <property type="entry name" value="REC_YesN-like"/>
    <property type="match status" value="1"/>
</dbReference>
<proteinExistence type="predicted"/>
<keyword evidence="1" id="KW-0805">Transcription regulation</keyword>
<dbReference type="SMART" id="SM00448">
    <property type="entry name" value="REC"/>
    <property type="match status" value="1"/>
</dbReference>
<dbReference type="SUPFAM" id="SSF46689">
    <property type="entry name" value="Homeodomain-like"/>
    <property type="match status" value="2"/>
</dbReference>
<dbReference type="InterPro" id="IPR018060">
    <property type="entry name" value="HTH_AraC"/>
</dbReference>
<dbReference type="Pfam" id="PF00072">
    <property type="entry name" value="Response_reg"/>
    <property type="match status" value="1"/>
</dbReference>
<dbReference type="Gene3D" id="3.40.50.2300">
    <property type="match status" value="1"/>
</dbReference>
<protein>
    <submittedName>
        <fullName evidence="7">AraC family transcriptional regulator</fullName>
    </submittedName>
</protein>
<dbReference type="PROSITE" id="PS50110">
    <property type="entry name" value="RESPONSE_REGULATORY"/>
    <property type="match status" value="1"/>
</dbReference>
<organism evidence="7 8">
    <name type="scientific">Cohnella kolymensis</name>
    <dbReference type="NCBI Taxonomy" id="1590652"/>
    <lineage>
        <taxon>Bacteria</taxon>
        <taxon>Bacillati</taxon>
        <taxon>Bacillota</taxon>
        <taxon>Bacilli</taxon>
        <taxon>Bacillales</taxon>
        <taxon>Paenibacillaceae</taxon>
        <taxon>Cohnella</taxon>
    </lineage>
</organism>
<dbReference type="InterPro" id="IPR011006">
    <property type="entry name" value="CheY-like_superfamily"/>
</dbReference>
<accession>A0ABR5A206</accession>
<evidence type="ECO:0000256" key="3">
    <source>
        <dbReference type="ARBA" id="ARBA00023163"/>
    </source>
</evidence>
<keyword evidence="2" id="KW-0238">DNA-binding</keyword>
<dbReference type="InterPro" id="IPR041522">
    <property type="entry name" value="CdaR_GGDEF"/>
</dbReference>
<dbReference type="EMBL" id="JXAL01000024">
    <property type="protein sequence ID" value="KIL35084.1"/>
    <property type="molecule type" value="Genomic_DNA"/>
</dbReference>
<feature type="domain" description="Response regulatory" evidence="6">
    <location>
        <begin position="3"/>
        <end position="119"/>
    </location>
</feature>
<evidence type="ECO:0000313" key="7">
    <source>
        <dbReference type="EMBL" id="KIL35084.1"/>
    </source>
</evidence>
<dbReference type="Proteomes" id="UP000054526">
    <property type="component" value="Unassembled WGS sequence"/>
</dbReference>
<keyword evidence="3" id="KW-0804">Transcription</keyword>
<evidence type="ECO:0000259" key="6">
    <source>
        <dbReference type="PROSITE" id="PS50110"/>
    </source>
</evidence>
<name>A0ABR5A206_9BACL</name>
<dbReference type="Pfam" id="PF17853">
    <property type="entry name" value="GGDEF_2"/>
    <property type="match status" value="1"/>
</dbReference>
<evidence type="ECO:0000256" key="2">
    <source>
        <dbReference type="ARBA" id="ARBA00023125"/>
    </source>
</evidence>
<gene>
    <name evidence="7" type="ORF">SD71_15650</name>
</gene>
<sequence length="517" mass="59788">MMKLLIVDDEQVERDGLEAILRDGYPGLTIRKARNAAKAIETVREFRPDLILMDIKMPGMNGLQAVEIICGDYPDTHFIMVTAYDTFDFARKALQLGVEDYLLKPSKAAEIIETVARVLRQIQQKRSELEERTFEQATLKKVMPVVEADVVTQLLFDHVHDIHLDEMMGLLGGEMTSEAFVILMVMGSFTSSERLYSEIHEKMRELQSGWVGAMSGRQIPIIVFRESGKSYRSQASTLVRQLLTIQERVPGSETFVGIGNPYEGLEQIKLSYQEALISTADTSLPAKHRFYMDMHALNERKNNYPNQQVEKQFVDQIRLGQWDRVRDTVAEIIDWHEKNRESLVHAQQRVMEALWIISRVLLEMGMEADKPLFSFQAHDYRQLKTETESLLSKQIHAVSTHNDRLQPDVVQQIKHYIIEHSQEDISLEMIAKKVDLSPYYISKMFKEQLGINYIDFLTECRIEKAKTLMSHPEMSLKEITFDVGYNDPNYFSKVFKRICGVSPTDYRKTMLAQKYKQ</sequence>
<dbReference type="InterPro" id="IPR009057">
    <property type="entry name" value="Homeodomain-like_sf"/>
</dbReference>
<dbReference type="SMART" id="SM00342">
    <property type="entry name" value="HTH_ARAC"/>
    <property type="match status" value="1"/>
</dbReference>
<evidence type="ECO:0000313" key="8">
    <source>
        <dbReference type="Proteomes" id="UP000054526"/>
    </source>
</evidence>
<dbReference type="Pfam" id="PF12833">
    <property type="entry name" value="HTH_18"/>
    <property type="match status" value="1"/>
</dbReference>
<dbReference type="InterPro" id="IPR001789">
    <property type="entry name" value="Sig_transdc_resp-reg_receiver"/>
</dbReference>
<evidence type="ECO:0000256" key="4">
    <source>
        <dbReference type="PROSITE-ProRule" id="PRU00169"/>
    </source>
</evidence>
<dbReference type="InterPro" id="IPR020449">
    <property type="entry name" value="Tscrpt_reg_AraC-type_HTH"/>
</dbReference>
<dbReference type="Gene3D" id="1.10.10.60">
    <property type="entry name" value="Homeodomain-like"/>
    <property type="match status" value="2"/>
</dbReference>
<dbReference type="SUPFAM" id="SSF52172">
    <property type="entry name" value="CheY-like"/>
    <property type="match status" value="1"/>
</dbReference>
<dbReference type="PROSITE" id="PS01124">
    <property type="entry name" value="HTH_ARAC_FAMILY_2"/>
    <property type="match status" value="1"/>
</dbReference>
<feature type="domain" description="HTH araC/xylS-type" evidence="5">
    <location>
        <begin position="411"/>
        <end position="509"/>
    </location>
</feature>
<dbReference type="InterPro" id="IPR018062">
    <property type="entry name" value="HTH_AraC-typ_CS"/>
</dbReference>
<reference evidence="7 8" key="1">
    <citation type="submission" date="2014-12" db="EMBL/GenBank/DDBJ databases">
        <title>Draft genome sequence of Cohnella kolymensis strain B-2846.</title>
        <authorList>
            <person name="Karlyshev A.V."/>
            <person name="Kudryashova E.B."/>
        </authorList>
    </citation>
    <scope>NUCLEOTIDE SEQUENCE [LARGE SCALE GENOMIC DNA]</scope>
    <source>
        <strain evidence="7 8">VKM B-2846</strain>
    </source>
</reference>
<comment type="caution">
    <text evidence="7">The sequence shown here is derived from an EMBL/GenBank/DDBJ whole genome shotgun (WGS) entry which is preliminary data.</text>
</comment>
<evidence type="ECO:0000256" key="1">
    <source>
        <dbReference type="ARBA" id="ARBA00023015"/>
    </source>
</evidence>
<keyword evidence="4" id="KW-0597">Phosphoprotein</keyword>
<keyword evidence="8" id="KW-1185">Reference proteome</keyword>
<evidence type="ECO:0000259" key="5">
    <source>
        <dbReference type="PROSITE" id="PS01124"/>
    </source>
</evidence>
<dbReference type="PANTHER" id="PTHR43280">
    <property type="entry name" value="ARAC-FAMILY TRANSCRIPTIONAL REGULATOR"/>
    <property type="match status" value="1"/>
</dbReference>
<dbReference type="PRINTS" id="PR00032">
    <property type="entry name" value="HTHARAC"/>
</dbReference>
<feature type="modified residue" description="4-aspartylphosphate" evidence="4">
    <location>
        <position position="54"/>
    </location>
</feature>
<dbReference type="PROSITE" id="PS00041">
    <property type="entry name" value="HTH_ARAC_FAMILY_1"/>
    <property type="match status" value="1"/>
</dbReference>
<dbReference type="PANTHER" id="PTHR43280:SF2">
    <property type="entry name" value="HTH-TYPE TRANSCRIPTIONAL REGULATOR EXSA"/>
    <property type="match status" value="1"/>
</dbReference>